<dbReference type="Gene3D" id="3.40.50.1820">
    <property type="entry name" value="alpha/beta hydrolase"/>
    <property type="match status" value="1"/>
</dbReference>
<keyword evidence="11" id="KW-0458">Lysosome</keyword>
<dbReference type="InterPro" id="IPR008758">
    <property type="entry name" value="Peptidase_S28"/>
</dbReference>
<evidence type="ECO:0000313" key="20">
    <source>
        <dbReference type="Proteomes" id="UP001458880"/>
    </source>
</evidence>
<dbReference type="InterPro" id="IPR029058">
    <property type="entry name" value="AB_hydrolase_fold"/>
</dbReference>
<dbReference type="GO" id="GO:0004185">
    <property type="term" value="F:serine-type carboxypeptidase activity"/>
    <property type="evidence" value="ECO:0007669"/>
    <property type="project" value="UniProtKB-EC"/>
</dbReference>
<dbReference type="Gene3D" id="1.20.120.980">
    <property type="entry name" value="Serine carboxypeptidase S28, SKS domain"/>
    <property type="match status" value="1"/>
</dbReference>
<evidence type="ECO:0000256" key="8">
    <source>
        <dbReference type="ARBA" id="ARBA00023145"/>
    </source>
</evidence>
<evidence type="ECO:0000256" key="18">
    <source>
        <dbReference type="SAM" id="SignalP"/>
    </source>
</evidence>
<evidence type="ECO:0000256" key="10">
    <source>
        <dbReference type="ARBA" id="ARBA00023180"/>
    </source>
</evidence>
<dbReference type="EC" id="3.4.16.2" evidence="14"/>
<protein>
    <recommendedName>
        <fullName evidence="15">Lysosomal Pro-X carboxypeptidase</fullName>
        <ecNumber evidence="14">3.4.16.2</ecNumber>
    </recommendedName>
    <alternativeName>
        <fullName evidence="17">Proline carboxypeptidase</fullName>
    </alternativeName>
    <alternativeName>
        <fullName evidence="16">Prolylcarboxypeptidase</fullName>
    </alternativeName>
</protein>
<comment type="subcellular location">
    <subcellularLocation>
        <location evidence="1">Lysosome</location>
    </subcellularLocation>
</comment>
<dbReference type="Pfam" id="PF05577">
    <property type="entry name" value="Peptidase_S28"/>
    <property type="match status" value="1"/>
</dbReference>
<evidence type="ECO:0000256" key="3">
    <source>
        <dbReference type="ARBA" id="ARBA00011738"/>
    </source>
</evidence>
<evidence type="ECO:0000256" key="17">
    <source>
        <dbReference type="ARBA" id="ARBA00076608"/>
    </source>
</evidence>
<evidence type="ECO:0000256" key="13">
    <source>
        <dbReference type="ARBA" id="ARBA00059701"/>
    </source>
</evidence>
<comment type="subunit">
    <text evidence="3">Homodimer.</text>
</comment>
<dbReference type="GO" id="GO:0006508">
    <property type="term" value="P:proteolysis"/>
    <property type="evidence" value="ECO:0007669"/>
    <property type="project" value="UniProtKB-KW"/>
</dbReference>
<evidence type="ECO:0000256" key="2">
    <source>
        <dbReference type="ARBA" id="ARBA00011079"/>
    </source>
</evidence>
<keyword evidence="5" id="KW-0645">Protease</keyword>
<organism evidence="19 20">
    <name type="scientific">Popillia japonica</name>
    <name type="common">Japanese beetle</name>
    <dbReference type="NCBI Taxonomy" id="7064"/>
    <lineage>
        <taxon>Eukaryota</taxon>
        <taxon>Metazoa</taxon>
        <taxon>Ecdysozoa</taxon>
        <taxon>Arthropoda</taxon>
        <taxon>Hexapoda</taxon>
        <taxon>Insecta</taxon>
        <taxon>Pterygota</taxon>
        <taxon>Neoptera</taxon>
        <taxon>Endopterygota</taxon>
        <taxon>Coleoptera</taxon>
        <taxon>Polyphaga</taxon>
        <taxon>Scarabaeiformia</taxon>
        <taxon>Scarabaeidae</taxon>
        <taxon>Rutelinae</taxon>
        <taxon>Popillia</taxon>
    </lineage>
</organism>
<keyword evidence="9" id="KW-1015">Disulfide bond</keyword>
<keyword evidence="10" id="KW-0325">Glycoprotein</keyword>
<name>A0AAW1KH25_POPJA</name>
<comment type="caution">
    <text evidence="19">The sequence shown here is derived from an EMBL/GenBank/DDBJ whole genome shotgun (WGS) entry which is preliminary data.</text>
</comment>
<evidence type="ECO:0000256" key="14">
    <source>
        <dbReference type="ARBA" id="ARBA00066456"/>
    </source>
</evidence>
<evidence type="ECO:0000256" key="9">
    <source>
        <dbReference type="ARBA" id="ARBA00023157"/>
    </source>
</evidence>
<dbReference type="Proteomes" id="UP001458880">
    <property type="component" value="Unassembled WGS sequence"/>
</dbReference>
<evidence type="ECO:0000256" key="1">
    <source>
        <dbReference type="ARBA" id="ARBA00004371"/>
    </source>
</evidence>
<evidence type="ECO:0000256" key="12">
    <source>
        <dbReference type="ARBA" id="ARBA00052013"/>
    </source>
</evidence>
<comment type="function">
    <text evidence="13">Cleaves C-terminal amino acids linked to proline in peptides such as angiotensin II, III and des-Arg9-bradykinin. This cleavage occurs at acidic pH, but enzymatic activity is retained with some substrates at neutral pH.</text>
</comment>
<keyword evidence="8" id="KW-0865">Zymogen</keyword>
<gene>
    <name evidence="19" type="ORF">QE152_g23435</name>
</gene>
<keyword evidence="4 19" id="KW-0121">Carboxypeptidase</keyword>
<evidence type="ECO:0000256" key="5">
    <source>
        <dbReference type="ARBA" id="ARBA00022670"/>
    </source>
</evidence>
<dbReference type="AlphaFoldDB" id="A0AAW1KH25"/>
<evidence type="ECO:0000256" key="16">
    <source>
        <dbReference type="ARBA" id="ARBA00076475"/>
    </source>
</evidence>
<comment type="catalytic activity">
    <reaction evidence="12">
        <text>Cleavage of a -Pro-|-Xaa bond to release a C-terminal amino acid.</text>
        <dbReference type="EC" id="3.4.16.2"/>
    </reaction>
</comment>
<proteinExistence type="inferred from homology"/>
<evidence type="ECO:0000256" key="11">
    <source>
        <dbReference type="ARBA" id="ARBA00023228"/>
    </source>
</evidence>
<dbReference type="PANTHER" id="PTHR11010:SF38">
    <property type="entry name" value="LYSOSOMAL PRO-X CARBOXYPEPTIDASE"/>
    <property type="match status" value="1"/>
</dbReference>
<dbReference type="EMBL" id="JASPKY010000233">
    <property type="protein sequence ID" value="KAK9717992.1"/>
    <property type="molecule type" value="Genomic_DNA"/>
</dbReference>
<comment type="similarity">
    <text evidence="2">Belongs to the peptidase S28 family.</text>
</comment>
<dbReference type="SUPFAM" id="SSF53474">
    <property type="entry name" value="alpha/beta-Hydrolases"/>
    <property type="match status" value="1"/>
</dbReference>
<dbReference type="GO" id="GO:0005764">
    <property type="term" value="C:lysosome"/>
    <property type="evidence" value="ECO:0007669"/>
    <property type="project" value="UniProtKB-SubCell"/>
</dbReference>
<evidence type="ECO:0000256" key="15">
    <source>
        <dbReference type="ARBA" id="ARBA00073691"/>
    </source>
</evidence>
<evidence type="ECO:0000256" key="6">
    <source>
        <dbReference type="ARBA" id="ARBA00022729"/>
    </source>
</evidence>
<keyword evidence="20" id="KW-1185">Reference proteome</keyword>
<evidence type="ECO:0000256" key="7">
    <source>
        <dbReference type="ARBA" id="ARBA00022801"/>
    </source>
</evidence>
<keyword evidence="7" id="KW-0378">Hydrolase</keyword>
<evidence type="ECO:0000313" key="19">
    <source>
        <dbReference type="EMBL" id="KAK9717992.1"/>
    </source>
</evidence>
<reference evidence="19 20" key="1">
    <citation type="journal article" date="2024" name="BMC Genomics">
        <title>De novo assembly and annotation of Popillia japonica's genome with initial clues to its potential as an invasive pest.</title>
        <authorList>
            <person name="Cucini C."/>
            <person name="Boschi S."/>
            <person name="Funari R."/>
            <person name="Cardaioli E."/>
            <person name="Iannotti N."/>
            <person name="Marturano G."/>
            <person name="Paoli F."/>
            <person name="Bruttini M."/>
            <person name="Carapelli A."/>
            <person name="Frati F."/>
            <person name="Nardi F."/>
        </authorList>
    </citation>
    <scope>NUCLEOTIDE SEQUENCE [LARGE SCALE GENOMIC DNA]</scope>
    <source>
        <strain evidence="19">DMR45628</strain>
    </source>
</reference>
<dbReference type="PANTHER" id="PTHR11010">
    <property type="entry name" value="PROTEASE S28 PRO-X CARBOXYPEPTIDASE-RELATED"/>
    <property type="match status" value="1"/>
</dbReference>
<keyword evidence="6 18" id="KW-0732">Signal</keyword>
<dbReference type="GO" id="GO:0008239">
    <property type="term" value="F:dipeptidyl-peptidase activity"/>
    <property type="evidence" value="ECO:0007669"/>
    <property type="project" value="TreeGrafter"/>
</dbReference>
<feature type="signal peptide" evidence="18">
    <location>
        <begin position="1"/>
        <end position="18"/>
    </location>
</feature>
<dbReference type="InterPro" id="IPR042269">
    <property type="entry name" value="Ser_carbopepase_S28_SKS"/>
</dbReference>
<evidence type="ECO:0000256" key="4">
    <source>
        <dbReference type="ARBA" id="ARBA00022645"/>
    </source>
</evidence>
<sequence>MRLITVLYLFAIVVCVRCDYVYITKYIQVPVDHFSFAKNETFKLKYLVNDTYWQNSGPIFFYTGNEGAIETFAQNTGFIWEIAPIFHAYIVFAEHRYYGDSIPYGNTSDPTHLGYLTSSQALADFAYLIADLQKSLKHNNQGARSPVIAFGGSYGGMLAAWMRLKYPGSVQGALASSAPIFQFPGLTKCSKFNEILVSVFRSSYNDSCVRNIKKTWKEIRDTTATSDGKIKLSSTLKLCNNLTSTEDVTRLTDWLNDVYSNLAMVNYPYPANFLASLPAYPVREFCSRMGKSGKPVLDLLSDALSLYTNYTGQIKCININSSTNDFGEYLWNYQACTEMIMPMCTKDNIMYEASPWDFDKYVDSCYKTYGIRISRDDLAILEYGGKDALYTNVIFTNGLLDPWSGGGFLKSASSAYAMLLPNSAHHLDLRASNPADPDSVVTARQRIQDIISHWVRGL</sequence>
<feature type="chain" id="PRO_5043497688" description="Lysosomal Pro-X carboxypeptidase" evidence="18">
    <location>
        <begin position="19"/>
        <end position="458"/>
    </location>
</feature>
<dbReference type="FunFam" id="1.20.120.980:FF:000002">
    <property type="entry name" value="lysosomal Pro-X carboxypeptidase"/>
    <property type="match status" value="1"/>
</dbReference>
<accession>A0AAW1KH25</accession>